<proteinExistence type="predicted"/>
<accession>A0A549TFM8</accession>
<keyword evidence="1" id="KW-0732">Signal</keyword>
<dbReference type="RefSeq" id="WP_143124035.1">
    <property type="nucleotide sequence ID" value="NZ_VJMG01000010.1"/>
</dbReference>
<evidence type="ECO:0000313" key="2">
    <source>
        <dbReference type="EMBL" id="TRL41334.1"/>
    </source>
</evidence>
<protein>
    <submittedName>
        <fullName evidence="2">Uncharacterized protein</fullName>
    </submittedName>
</protein>
<evidence type="ECO:0000256" key="1">
    <source>
        <dbReference type="SAM" id="SignalP"/>
    </source>
</evidence>
<feature type="chain" id="PRO_5022019907" evidence="1">
    <location>
        <begin position="31"/>
        <end position="213"/>
    </location>
</feature>
<dbReference type="Proteomes" id="UP000316801">
    <property type="component" value="Unassembled WGS sequence"/>
</dbReference>
<name>A0A549TFM8_9HYPH</name>
<gene>
    <name evidence="2" type="ORF">FNA46_05205</name>
</gene>
<dbReference type="EMBL" id="VJMG01000010">
    <property type="protein sequence ID" value="TRL41334.1"/>
    <property type="molecule type" value="Genomic_DNA"/>
</dbReference>
<comment type="caution">
    <text evidence="2">The sequence shown here is derived from an EMBL/GenBank/DDBJ whole genome shotgun (WGS) entry which is preliminary data.</text>
</comment>
<keyword evidence="3" id="KW-1185">Reference proteome</keyword>
<reference evidence="2 3" key="1">
    <citation type="submission" date="2019-07" db="EMBL/GenBank/DDBJ databases">
        <title>Ln-dependent methylotrophs.</title>
        <authorList>
            <person name="Tani A."/>
        </authorList>
    </citation>
    <scope>NUCLEOTIDE SEQUENCE [LARGE SCALE GENOMIC DNA]</scope>
    <source>
        <strain evidence="2 3">SM12</strain>
    </source>
</reference>
<evidence type="ECO:0000313" key="3">
    <source>
        <dbReference type="Proteomes" id="UP000316801"/>
    </source>
</evidence>
<sequence length="213" mass="23545">MLTKMTRTLAALWTIFVAATLWPASGHSTANECTRLIGNPPQPLFETGALYRYLKDLDNAQCPKLGQVEFEKFIDPLEVNLVSYVLLESRLAEGGANTGQEAIAAYLKQYKDANIKLDDNALLPLIDIAFYTCKGAADCIGAKVTSQIDVGSMQDNAACLFGLPSSCAPTQVRKHFYFLNDATLKNFPSAENAYRERSRFICERYRACAHSSQ</sequence>
<feature type="signal peptide" evidence="1">
    <location>
        <begin position="1"/>
        <end position="30"/>
    </location>
</feature>
<organism evidence="2 3">
    <name type="scientific">Rhizobium straminoryzae</name>
    <dbReference type="NCBI Taxonomy" id="1387186"/>
    <lineage>
        <taxon>Bacteria</taxon>
        <taxon>Pseudomonadati</taxon>
        <taxon>Pseudomonadota</taxon>
        <taxon>Alphaproteobacteria</taxon>
        <taxon>Hyphomicrobiales</taxon>
        <taxon>Rhizobiaceae</taxon>
        <taxon>Rhizobium/Agrobacterium group</taxon>
        <taxon>Rhizobium</taxon>
    </lineage>
</organism>
<dbReference type="AlphaFoldDB" id="A0A549TFM8"/>